<dbReference type="EMBL" id="LCKF01000001">
    <property type="protein sequence ID" value="KKT92454.1"/>
    <property type="molecule type" value="Genomic_DNA"/>
</dbReference>
<keyword evidence="1" id="KW-1133">Transmembrane helix</keyword>
<gene>
    <name evidence="2" type="ORF">UW92_C0001G0020</name>
</gene>
<sequence>MKFKSGRLISLESLSVPCARDAKLKSGYLLSLEAVTAVFLLLIAASSLPLFRFQEDRPQDFFLCSDAAIVFSKSHAFADGSLQEKVQTASELSGLCIEAYSPLTSASSCEGEGADAERYAFTVPIWQSGALQEARVSCWGDR</sequence>
<organism evidence="2 3">
    <name type="scientific">Candidatus Jorgensenbacteria bacterium GW2011_GWA2_45_13</name>
    <dbReference type="NCBI Taxonomy" id="1618662"/>
    <lineage>
        <taxon>Bacteria</taxon>
        <taxon>Candidatus Joergenseniibacteriota</taxon>
    </lineage>
</organism>
<dbReference type="AlphaFoldDB" id="A0A0G1P7U3"/>
<feature type="transmembrane region" description="Helical" evidence="1">
    <location>
        <begin position="29"/>
        <end position="51"/>
    </location>
</feature>
<keyword evidence="1" id="KW-0812">Transmembrane</keyword>
<proteinExistence type="predicted"/>
<accession>A0A0G1P7U3</accession>
<name>A0A0G1P7U3_9BACT</name>
<evidence type="ECO:0000313" key="2">
    <source>
        <dbReference type="EMBL" id="KKT92454.1"/>
    </source>
</evidence>
<evidence type="ECO:0000313" key="3">
    <source>
        <dbReference type="Proteomes" id="UP000033966"/>
    </source>
</evidence>
<protein>
    <submittedName>
        <fullName evidence="2">Uncharacterized protein</fullName>
    </submittedName>
</protein>
<reference evidence="2 3" key="1">
    <citation type="journal article" date="2015" name="Nature">
        <title>rRNA introns, odd ribosomes, and small enigmatic genomes across a large radiation of phyla.</title>
        <authorList>
            <person name="Brown C.T."/>
            <person name="Hug L.A."/>
            <person name="Thomas B.C."/>
            <person name="Sharon I."/>
            <person name="Castelle C.J."/>
            <person name="Singh A."/>
            <person name="Wilkins M.J."/>
            <person name="Williams K.H."/>
            <person name="Banfield J.F."/>
        </authorList>
    </citation>
    <scope>NUCLEOTIDE SEQUENCE [LARGE SCALE GENOMIC DNA]</scope>
</reference>
<comment type="caution">
    <text evidence="2">The sequence shown here is derived from an EMBL/GenBank/DDBJ whole genome shotgun (WGS) entry which is preliminary data.</text>
</comment>
<dbReference type="Proteomes" id="UP000033966">
    <property type="component" value="Unassembled WGS sequence"/>
</dbReference>
<keyword evidence="1" id="KW-0472">Membrane</keyword>
<evidence type="ECO:0000256" key="1">
    <source>
        <dbReference type="SAM" id="Phobius"/>
    </source>
</evidence>